<proteinExistence type="predicted"/>
<gene>
    <name evidence="3" type="primary">USPL1</name>
    <name evidence="3" type="ORF">AWC38_SpisGene12580</name>
</gene>
<feature type="region of interest" description="Disordered" evidence="1">
    <location>
        <begin position="65"/>
        <end position="84"/>
    </location>
</feature>
<evidence type="ECO:0000313" key="3">
    <source>
        <dbReference type="EMBL" id="PFX22889.1"/>
    </source>
</evidence>
<dbReference type="GO" id="GO:0032183">
    <property type="term" value="F:SUMO binding"/>
    <property type="evidence" value="ECO:0007669"/>
    <property type="project" value="InterPro"/>
</dbReference>
<sequence length="613" mass="68799">MENFCSLCQANGIKRRLVLFQLNLEEAILLCENKDCVYPLGVTKNANLIVSRKATEVATISNLKRKRKKRPKLSESEEPENIPPGSKVAEKILQWRNADCLCWLNSLLSLLVNNVTLGSLVLKPDSLVRTLTESFNQAQELSSTNREQAENVLKDVRGTIWKHLQPKMKCQLGVNDSPVAALPLLLQENNLVAERFLQEYHWEFSCSACGYQQIDKRKKHLVTFPNVAKDFSLQNLGFTRPCYKCNALGQTSKLVFDRMPDCIFLHFEQGLKEGTSEDLDFDGECGHYRKRWMELDDLKSPICSWSSSLPNVPLSEVHIAVWEKVSVVINPLLPLPKMKEIRTEIKTNHTAQPTQYTRMSKISSMPLFSIHCSQTITSSQDINKALCSPPPNSPALSPSRSRTALNLSLKTRSEQFEPYIPRKKRLVTQSCPSSPPCVNNPTMDFNRITLQPFLTWQEVKEQNKKLSVDELQSDSGYSSPASVSSCGSLVSGQSNTAVSVDEPLEEVQEDDHVKRKVVGQTNCLDDTNLVSKGLDSSSHIRSSGLVCKVDSLNLADKLEQLLPDCLLGNLRDLEKNPRELAKDRTVDGNETDLENIGNLSAQQDQFILDLLLS</sequence>
<feature type="domain" description="Ubiquitin-specific peptidase-like SUMO isopeptidase" evidence="2">
    <location>
        <begin position="93"/>
        <end position="288"/>
    </location>
</feature>
<dbReference type="InterPro" id="IPR028890">
    <property type="entry name" value="Peptidase_C98"/>
</dbReference>
<reference evidence="4" key="1">
    <citation type="journal article" date="2017" name="bioRxiv">
        <title>Comparative analysis of the genomes of Stylophora pistillata and Acropora digitifera provides evidence for extensive differences between species of corals.</title>
        <authorList>
            <person name="Voolstra C.R."/>
            <person name="Li Y."/>
            <person name="Liew Y.J."/>
            <person name="Baumgarten S."/>
            <person name="Zoccola D."/>
            <person name="Flot J.-F."/>
            <person name="Tambutte S."/>
            <person name="Allemand D."/>
            <person name="Aranda M."/>
        </authorList>
    </citation>
    <scope>NUCLEOTIDE SEQUENCE [LARGE SCALE GENOMIC DNA]</scope>
</reference>
<evidence type="ECO:0000256" key="1">
    <source>
        <dbReference type="SAM" id="MobiDB-lite"/>
    </source>
</evidence>
<accession>A0A2B4S1G2</accession>
<comment type="caution">
    <text evidence="3">The sequence shown here is derived from an EMBL/GenBank/DDBJ whole genome shotgun (WGS) entry which is preliminary data.</text>
</comment>
<dbReference type="GO" id="GO:0030576">
    <property type="term" value="P:Cajal body organization"/>
    <property type="evidence" value="ECO:0007669"/>
    <property type="project" value="InterPro"/>
</dbReference>
<dbReference type="STRING" id="50429.A0A2B4S1G2"/>
<dbReference type="Pfam" id="PF15499">
    <property type="entry name" value="Peptidase_C98"/>
    <property type="match status" value="1"/>
</dbReference>
<evidence type="ECO:0000259" key="2">
    <source>
        <dbReference type="Pfam" id="PF15499"/>
    </source>
</evidence>
<protein>
    <submittedName>
        <fullName evidence="3">SUMO-specific isopeptidase USPL1</fullName>
    </submittedName>
</protein>
<dbReference type="InterPro" id="IPR038765">
    <property type="entry name" value="Papain-like_cys_pep_sf"/>
</dbReference>
<dbReference type="OrthoDB" id="5917609at2759"/>
<keyword evidence="4" id="KW-1185">Reference proteome</keyword>
<dbReference type="InterPro" id="IPR033505">
    <property type="entry name" value="USPL1"/>
</dbReference>
<dbReference type="Proteomes" id="UP000225706">
    <property type="component" value="Unassembled WGS sequence"/>
</dbReference>
<dbReference type="PANTHER" id="PTHR15294">
    <property type="entry name" value="RETINOVIN-RELATED"/>
    <property type="match status" value="1"/>
</dbReference>
<organism evidence="3 4">
    <name type="scientific">Stylophora pistillata</name>
    <name type="common">Smooth cauliflower coral</name>
    <dbReference type="NCBI Taxonomy" id="50429"/>
    <lineage>
        <taxon>Eukaryota</taxon>
        <taxon>Metazoa</taxon>
        <taxon>Cnidaria</taxon>
        <taxon>Anthozoa</taxon>
        <taxon>Hexacorallia</taxon>
        <taxon>Scleractinia</taxon>
        <taxon>Astrocoeniina</taxon>
        <taxon>Pocilloporidae</taxon>
        <taxon>Stylophora</taxon>
    </lineage>
</organism>
<dbReference type="GO" id="GO:0015030">
    <property type="term" value="C:Cajal body"/>
    <property type="evidence" value="ECO:0007669"/>
    <property type="project" value="TreeGrafter"/>
</dbReference>
<dbReference type="AlphaFoldDB" id="A0A2B4S1G2"/>
<dbReference type="GO" id="GO:0016926">
    <property type="term" value="P:protein desumoylation"/>
    <property type="evidence" value="ECO:0007669"/>
    <property type="project" value="TreeGrafter"/>
</dbReference>
<dbReference type="EMBL" id="LSMT01000226">
    <property type="protein sequence ID" value="PFX22889.1"/>
    <property type="molecule type" value="Genomic_DNA"/>
</dbReference>
<evidence type="ECO:0000313" key="4">
    <source>
        <dbReference type="Proteomes" id="UP000225706"/>
    </source>
</evidence>
<dbReference type="SUPFAM" id="SSF54001">
    <property type="entry name" value="Cysteine proteinases"/>
    <property type="match status" value="1"/>
</dbReference>
<name>A0A2B4S1G2_STYPI</name>
<feature type="region of interest" description="Disordered" evidence="1">
    <location>
        <begin position="383"/>
        <end position="402"/>
    </location>
</feature>
<dbReference type="PANTHER" id="PTHR15294:SF3">
    <property type="entry name" value="SUMO-SPECIFIC ISOPEPTIDASE USPL1"/>
    <property type="match status" value="1"/>
</dbReference>